<evidence type="ECO:0000313" key="1">
    <source>
        <dbReference type="EMBL" id="QNK01727.1"/>
    </source>
</evidence>
<organism evidence="1 2">
    <name type="scientific">Dyella telluris</name>
    <dbReference type="NCBI Taxonomy" id="2763498"/>
    <lineage>
        <taxon>Bacteria</taxon>
        <taxon>Pseudomonadati</taxon>
        <taxon>Pseudomonadota</taxon>
        <taxon>Gammaproteobacteria</taxon>
        <taxon>Lysobacterales</taxon>
        <taxon>Rhodanobacteraceae</taxon>
        <taxon>Dyella</taxon>
    </lineage>
</organism>
<dbReference type="RefSeq" id="WP_187057186.1">
    <property type="nucleotide sequence ID" value="NZ_CP060412.1"/>
</dbReference>
<accession>A0A7G8Q4L9</accession>
<keyword evidence="2" id="KW-1185">Reference proteome</keyword>
<proteinExistence type="predicted"/>
<name>A0A7G8Q4L9_9GAMM</name>
<reference evidence="1 2" key="1">
    <citation type="submission" date="2020-08" db="EMBL/GenBank/DDBJ databases">
        <title>Dyella sp. G9 isolated from forest soil.</title>
        <authorList>
            <person name="Fu J."/>
            <person name="Qiu L."/>
        </authorList>
    </citation>
    <scope>NUCLEOTIDE SEQUENCE [LARGE SCALE GENOMIC DNA]</scope>
    <source>
        <strain evidence="1 2">G9</strain>
    </source>
</reference>
<dbReference type="Proteomes" id="UP000515873">
    <property type="component" value="Chromosome"/>
</dbReference>
<sequence>MSKIQMATIVIAPAEGFYAGKSWTVTSWEDAKARLRQIAGFAPKDGSYDKTDFTVVFADGEEYKGRFDVHHHEYHGGEPLDLAQHMRWHLQFHAGLEAARPGWMTDARWEGHLNRLKTDAYFIKMAFNCNLFLEKYDVGQG</sequence>
<gene>
    <name evidence="1" type="ORF">H8F01_00660</name>
</gene>
<dbReference type="AlphaFoldDB" id="A0A7G8Q4L9"/>
<dbReference type="KEGG" id="dtl:H8F01_00660"/>
<dbReference type="EMBL" id="CP060412">
    <property type="protein sequence ID" value="QNK01727.1"/>
    <property type="molecule type" value="Genomic_DNA"/>
</dbReference>
<protein>
    <submittedName>
        <fullName evidence="1">Uncharacterized protein</fullName>
    </submittedName>
</protein>
<evidence type="ECO:0000313" key="2">
    <source>
        <dbReference type="Proteomes" id="UP000515873"/>
    </source>
</evidence>